<dbReference type="Proteomes" id="UP000500938">
    <property type="component" value="Chromosome"/>
</dbReference>
<dbReference type="PROSITE" id="PS50983">
    <property type="entry name" value="FE_B12_PBP"/>
    <property type="match status" value="1"/>
</dbReference>
<dbReference type="KEGG" id="ggr:HKW67_06855"/>
<evidence type="ECO:0000313" key="3">
    <source>
        <dbReference type="EMBL" id="QJR35240.1"/>
    </source>
</evidence>
<gene>
    <name evidence="3" type="ORF">HKW67_06855</name>
</gene>
<dbReference type="AlphaFoldDB" id="A0A6M4IKS4"/>
<feature type="domain" description="Fe/B12 periplasmic-binding" evidence="2">
    <location>
        <begin position="41"/>
        <end position="287"/>
    </location>
</feature>
<dbReference type="InterPro" id="IPR050902">
    <property type="entry name" value="ABC_Transporter_SBP"/>
</dbReference>
<evidence type="ECO:0000256" key="1">
    <source>
        <dbReference type="ARBA" id="ARBA00022729"/>
    </source>
</evidence>
<dbReference type="InterPro" id="IPR054828">
    <property type="entry name" value="Vit_B12_bind_prot"/>
</dbReference>
<organism evidence="3 4">
    <name type="scientific">Gemmatimonas groenlandica</name>
    <dbReference type="NCBI Taxonomy" id="2732249"/>
    <lineage>
        <taxon>Bacteria</taxon>
        <taxon>Pseudomonadati</taxon>
        <taxon>Gemmatimonadota</taxon>
        <taxon>Gemmatimonadia</taxon>
        <taxon>Gemmatimonadales</taxon>
        <taxon>Gemmatimonadaceae</taxon>
        <taxon>Gemmatimonas</taxon>
    </lineage>
</organism>
<name>A0A6M4IKS4_9BACT</name>
<dbReference type="SUPFAM" id="SSF53807">
    <property type="entry name" value="Helical backbone' metal receptor"/>
    <property type="match status" value="1"/>
</dbReference>
<dbReference type="EMBL" id="CP053085">
    <property type="protein sequence ID" value="QJR35240.1"/>
    <property type="molecule type" value="Genomic_DNA"/>
</dbReference>
<keyword evidence="1" id="KW-0732">Signal</keyword>
<evidence type="ECO:0000259" key="2">
    <source>
        <dbReference type="PROSITE" id="PS50983"/>
    </source>
</evidence>
<dbReference type="Pfam" id="PF01497">
    <property type="entry name" value="Peripla_BP_2"/>
    <property type="match status" value="1"/>
</dbReference>
<dbReference type="InterPro" id="IPR002491">
    <property type="entry name" value="ABC_transptr_periplasmic_BD"/>
</dbReference>
<dbReference type="RefSeq" id="WP_171224670.1">
    <property type="nucleotide sequence ID" value="NZ_CP053085.1"/>
</dbReference>
<proteinExistence type="predicted"/>
<dbReference type="Gene3D" id="3.40.50.1980">
    <property type="entry name" value="Nitrogenase molybdenum iron protein domain"/>
    <property type="match status" value="2"/>
</dbReference>
<reference evidence="3 4" key="1">
    <citation type="submission" date="2020-05" db="EMBL/GenBank/DDBJ databases">
        <title>Complete genome sequence of Gemmatimonas greenlandica TET16.</title>
        <authorList>
            <person name="Zeng Y."/>
        </authorList>
    </citation>
    <scope>NUCLEOTIDE SEQUENCE [LARGE SCALE GENOMIC DNA]</scope>
    <source>
        <strain evidence="3 4">TET16</strain>
    </source>
</reference>
<accession>A0A6M4IKS4</accession>
<dbReference type="PANTHER" id="PTHR30535:SF34">
    <property type="entry name" value="MOLYBDATE-BINDING PROTEIN MOLA"/>
    <property type="match status" value="1"/>
</dbReference>
<sequence length="292" mass="31215">MACSRADTGASDTRDTVSVVAVADTDDFGAPLPRDARFAARVVSLNPAATEAIFTIGADSLLVGRSRWDEYPKEVSRIAALGDGIRPNIEAVLAARPTLVVLYATAENRAAAEALSRAGVRTIALRVDHIAQFHRLIATLGRALGADARARIVSDSVQTTLDRVRALTASRPRQRVVWPAWESPLLVIGGGSYIDELLVIAGAENVFHDMDAPSPPVSIEEIAKRDPDVIITGVARGGKLAANPSWQAIRAVRERRFMVQDPSVTGRPSVVLGMAAVQLARALHPALRDSLR</sequence>
<protein>
    <submittedName>
        <fullName evidence="3">ABC transporter substrate-binding protein</fullName>
    </submittedName>
</protein>
<evidence type="ECO:0000313" key="4">
    <source>
        <dbReference type="Proteomes" id="UP000500938"/>
    </source>
</evidence>
<dbReference type="NCBIfam" id="NF038402">
    <property type="entry name" value="TroA_like"/>
    <property type="match status" value="1"/>
</dbReference>
<dbReference type="PANTHER" id="PTHR30535">
    <property type="entry name" value="VITAMIN B12-BINDING PROTEIN"/>
    <property type="match status" value="1"/>
</dbReference>
<keyword evidence="4" id="KW-1185">Reference proteome</keyword>